<gene>
    <name evidence="1" type="ORF">L873DRAFT_1081234</name>
</gene>
<evidence type="ECO:0000313" key="1">
    <source>
        <dbReference type="EMBL" id="RPA97956.1"/>
    </source>
</evidence>
<proteinExistence type="predicted"/>
<dbReference type="Proteomes" id="UP000276215">
    <property type="component" value="Unassembled WGS sequence"/>
</dbReference>
<protein>
    <submittedName>
        <fullName evidence="1">Uncharacterized protein</fullName>
    </submittedName>
</protein>
<organism evidence="1 2">
    <name type="scientific">Choiromyces venosus 120613-1</name>
    <dbReference type="NCBI Taxonomy" id="1336337"/>
    <lineage>
        <taxon>Eukaryota</taxon>
        <taxon>Fungi</taxon>
        <taxon>Dikarya</taxon>
        <taxon>Ascomycota</taxon>
        <taxon>Pezizomycotina</taxon>
        <taxon>Pezizomycetes</taxon>
        <taxon>Pezizales</taxon>
        <taxon>Tuberaceae</taxon>
        <taxon>Choiromyces</taxon>
    </lineage>
</organism>
<accession>A0A3N4JI59</accession>
<dbReference type="EMBL" id="ML120400">
    <property type="protein sequence ID" value="RPA97956.1"/>
    <property type="molecule type" value="Genomic_DNA"/>
</dbReference>
<sequence>MEKYSDTNNIKSNLTDTFFSILPVSFITYKHLSIFSIILDLSVPLSVPLSKVTYFSPNSHSCLQTPTLICTFHKVKQRNSNFLDHH</sequence>
<reference evidence="1 2" key="1">
    <citation type="journal article" date="2018" name="Nat. Ecol. Evol.">
        <title>Pezizomycetes genomes reveal the molecular basis of ectomycorrhizal truffle lifestyle.</title>
        <authorList>
            <person name="Murat C."/>
            <person name="Payen T."/>
            <person name="Noel B."/>
            <person name="Kuo A."/>
            <person name="Morin E."/>
            <person name="Chen J."/>
            <person name="Kohler A."/>
            <person name="Krizsan K."/>
            <person name="Balestrini R."/>
            <person name="Da Silva C."/>
            <person name="Montanini B."/>
            <person name="Hainaut M."/>
            <person name="Levati E."/>
            <person name="Barry K.W."/>
            <person name="Belfiori B."/>
            <person name="Cichocki N."/>
            <person name="Clum A."/>
            <person name="Dockter R.B."/>
            <person name="Fauchery L."/>
            <person name="Guy J."/>
            <person name="Iotti M."/>
            <person name="Le Tacon F."/>
            <person name="Lindquist E.A."/>
            <person name="Lipzen A."/>
            <person name="Malagnac F."/>
            <person name="Mello A."/>
            <person name="Molinier V."/>
            <person name="Miyauchi S."/>
            <person name="Poulain J."/>
            <person name="Riccioni C."/>
            <person name="Rubini A."/>
            <person name="Sitrit Y."/>
            <person name="Splivallo R."/>
            <person name="Traeger S."/>
            <person name="Wang M."/>
            <person name="Zifcakova L."/>
            <person name="Wipf D."/>
            <person name="Zambonelli A."/>
            <person name="Paolocci F."/>
            <person name="Nowrousian M."/>
            <person name="Ottonello S."/>
            <person name="Baldrian P."/>
            <person name="Spatafora J.W."/>
            <person name="Henrissat B."/>
            <person name="Nagy L.G."/>
            <person name="Aury J.M."/>
            <person name="Wincker P."/>
            <person name="Grigoriev I.V."/>
            <person name="Bonfante P."/>
            <person name="Martin F.M."/>
        </authorList>
    </citation>
    <scope>NUCLEOTIDE SEQUENCE [LARGE SCALE GENOMIC DNA]</scope>
    <source>
        <strain evidence="1 2">120613-1</strain>
    </source>
</reference>
<name>A0A3N4JI59_9PEZI</name>
<dbReference type="AlphaFoldDB" id="A0A3N4JI59"/>
<evidence type="ECO:0000313" key="2">
    <source>
        <dbReference type="Proteomes" id="UP000276215"/>
    </source>
</evidence>
<keyword evidence="2" id="KW-1185">Reference proteome</keyword>